<organism evidence="3 4">
    <name type="scientific">Corallococcus exercitus</name>
    <dbReference type="NCBI Taxonomy" id="2316736"/>
    <lineage>
        <taxon>Bacteria</taxon>
        <taxon>Pseudomonadati</taxon>
        <taxon>Myxococcota</taxon>
        <taxon>Myxococcia</taxon>
        <taxon>Myxococcales</taxon>
        <taxon>Cystobacterineae</taxon>
        <taxon>Myxococcaceae</taxon>
        <taxon>Corallococcus</taxon>
    </lineage>
</organism>
<accession>A0A7Y4JQL1</accession>
<evidence type="ECO:0000256" key="2">
    <source>
        <dbReference type="SAM" id="Phobius"/>
    </source>
</evidence>
<protein>
    <submittedName>
        <fullName evidence="3">Uncharacterized protein</fullName>
    </submittedName>
</protein>
<dbReference type="RefSeq" id="WP_171413570.1">
    <property type="nucleotide sequence ID" value="NZ_JABFJW010000058.1"/>
</dbReference>
<feature type="region of interest" description="Disordered" evidence="1">
    <location>
        <begin position="189"/>
        <end position="229"/>
    </location>
</feature>
<keyword evidence="2" id="KW-0812">Transmembrane</keyword>
<gene>
    <name evidence="3" type="ORF">HNS30_10050</name>
</gene>
<sequence length="229" mass="24704">MPTPSAPSSPSAPVADGGLFCELYWGTSLAEAWSYGPELGQVHAAPDETAPLPLYGFTLPEEPFLLAERTPQGWRIHVPPSARVERSLKGDAFQPVAPEELTGAPGRAAVELREGMTLRLMEGELRLLVQPSVVKERAGRFRVRDVAWLITVAILFLSAPVAFLTMGPDPARLAANNARALQVAHDKEEARRKAMGLDQPLKPLTEAEQAARKQDGGARVTVPASFGVR</sequence>
<comment type="caution">
    <text evidence="3">The sequence shown here is derived from an EMBL/GenBank/DDBJ whole genome shotgun (WGS) entry which is preliminary data.</text>
</comment>
<dbReference type="AlphaFoldDB" id="A0A7Y4JQL1"/>
<keyword evidence="2" id="KW-0472">Membrane</keyword>
<proteinExistence type="predicted"/>
<evidence type="ECO:0000256" key="1">
    <source>
        <dbReference type="SAM" id="MobiDB-lite"/>
    </source>
</evidence>
<evidence type="ECO:0000313" key="4">
    <source>
        <dbReference type="Proteomes" id="UP000528460"/>
    </source>
</evidence>
<keyword evidence="2" id="KW-1133">Transmembrane helix</keyword>
<reference evidence="3 4" key="1">
    <citation type="submission" date="2020-05" db="EMBL/GenBank/DDBJ databases">
        <authorList>
            <person name="Whitworth D."/>
        </authorList>
    </citation>
    <scope>NUCLEOTIDE SEQUENCE [LARGE SCALE GENOMIC DNA]</scope>
    <source>
        <strain evidence="3 4">CA046A</strain>
    </source>
</reference>
<name>A0A7Y4JQL1_9BACT</name>
<feature type="transmembrane region" description="Helical" evidence="2">
    <location>
        <begin position="146"/>
        <end position="166"/>
    </location>
</feature>
<evidence type="ECO:0000313" key="3">
    <source>
        <dbReference type="EMBL" id="NOK09373.1"/>
    </source>
</evidence>
<dbReference type="EMBL" id="JABFJW010000058">
    <property type="protein sequence ID" value="NOK09373.1"/>
    <property type="molecule type" value="Genomic_DNA"/>
</dbReference>
<dbReference type="Proteomes" id="UP000528460">
    <property type="component" value="Unassembled WGS sequence"/>
</dbReference>